<sequence length="110" mass="13175">MSKNSSIQFQDYFKLYVLFKDKIIFEELLFKNDIKFCNDDNEILNDSCRYFLLNKDRNKIDKLLIGNKIIASTETIPTYDYRENIKVQRIFFLVILVVIVLMVIAIFIFD</sequence>
<protein>
    <submittedName>
        <fullName evidence="2">Uncharacterized protein</fullName>
    </submittedName>
</protein>
<organism evidence="2 3">
    <name type="scientific">Flavobacterium jejuense</name>
    <dbReference type="NCBI Taxonomy" id="1544455"/>
    <lineage>
        <taxon>Bacteria</taxon>
        <taxon>Pseudomonadati</taxon>
        <taxon>Bacteroidota</taxon>
        <taxon>Flavobacteriia</taxon>
        <taxon>Flavobacteriales</taxon>
        <taxon>Flavobacteriaceae</taxon>
        <taxon>Flavobacterium</taxon>
    </lineage>
</organism>
<accession>A0ABX0J1Z7</accession>
<dbReference type="Proteomes" id="UP000817854">
    <property type="component" value="Unassembled WGS sequence"/>
</dbReference>
<reference evidence="2" key="1">
    <citation type="submission" date="2019-05" db="EMBL/GenBank/DDBJ databases">
        <authorList>
            <person name="Lianzixin W."/>
        </authorList>
    </citation>
    <scope>NUCLEOTIDE SEQUENCE</scope>
    <source>
        <strain evidence="2">EC11</strain>
    </source>
</reference>
<dbReference type="RefSeq" id="WP_140964434.1">
    <property type="nucleotide sequence ID" value="NZ_VEVQ02000019.1"/>
</dbReference>
<comment type="caution">
    <text evidence="2">The sequence shown here is derived from an EMBL/GenBank/DDBJ whole genome shotgun (WGS) entry which is preliminary data.</text>
</comment>
<name>A0ABX0J1Z7_9FLAO</name>
<keyword evidence="1" id="KW-0472">Membrane</keyword>
<feature type="transmembrane region" description="Helical" evidence="1">
    <location>
        <begin position="90"/>
        <end position="109"/>
    </location>
</feature>
<keyword evidence="1" id="KW-1133">Transmembrane helix</keyword>
<evidence type="ECO:0000313" key="2">
    <source>
        <dbReference type="EMBL" id="NHN27930.1"/>
    </source>
</evidence>
<evidence type="ECO:0000313" key="3">
    <source>
        <dbReference type="Proteomes" id="UP000817854"/>
    </source>
</evidence>
<keyword evidence="3" id="KW-1185">Reference proteome</keyword>
<reference evidence="2" key="2">
    <citation type="submission" date="2020-02" db="EMBL/GenBank/DDBJ databases">
        <title>Flavobacterium profundi sp. nov., isolated from a deep-sea seamount.</title>
        <authorList>
            <person name="Zhang D.-C."/>
        </authorList>
    </citation>
    <scope>NUCLEOTIDE SEQUENCE</scope>
    <source>
        <strain evidence="2">EC11</strain>
    </source>
</reference>
<dbReference type="EMBL" id="VEVQ02000019">
    <property type="protein sequence ID" value="NHN27930.1"/>
    <property type="molecule type" value="Genomic_DNA"/>
</dbReference>
<proteinExistence type="predicted"/>
<keyword evidence="1" id="KW-0812">Transmembrane</keyword>
<evidence type="ECO:0000256" key="1">
    <source>
        <dbReference type="SAM" id="Phobius"/>
    </source>
</evidence>
<gene>
    <name evidence="2" type="ORF">FIA58_019810</name>
</gene>